<evidence type="ECO:0000256" key="9">
    <source>
        <dbReference type="ARBA" id="ARBA00022777"/>
    </source>
</evidence>
<organism evidence="16 17">
    <name type="scientific">Fulvivirga marina</name>
    <dbReference type="NCBI Taxonomy" id="2494733"/>
    <lineage>
        <taxon>Bacteria</taxon>
        <taxon>Pseudomonadati</taxon>
        <taxon>Bacteroidota</taxon>
        <taxon>Cytophagia</taxon>
        <taxon>Cytophagales</taxon>
        <taxon>Fulvivirgaceae</taxon>
        <taxon>Fulvivirga</taxon>
    </lineage>
</organism>
<keyword evidence="6 14" id="KW-0808">Transferase</keyword>
<dbReference type="InterPro" id="IPR012003">
    <property type="entry name" value="ATP_PFK_prok-type"/>
</dbReference>
<comment type="activity regulation">
    <text evidence="14">Allosterically activated by ADP and other diphosphonucleosides, and allosterically inhibited by phosphoenolpyruvate.</text>
</comment>
<reference evidence="16" key="1">
    <citation type="submission" date="2021-01" db="EMBL/GenBank/DDBJ databases">
        <title>Fulvivirga kasyanovii gen. nov., sp nov., a novel member of the phylum Bacteroidetes isolated from seawater in a mussel farm.</title>
        <authorList>
            <person name="Zhao L.-H."/>
            <person name="Wang Z.-J."/>
        </authorList>
    </citation>
    <scope>NUCLEOTIDE SEQUENCE</scope>
    <source>
        <strain evidence="16">29W222</strain>
    </source>
</reference>
<evidence type="ECO:0000256" key="5">
    <source>
        <dbReference type="ARBA" id="ARBA00022533"/>
    </source>
</evidence>
<dbReference type="GO" id="GO:0003872">
    <property type="term" value="F:6-phosphofructokinase activity"/>
    <property type="evidence" value="ECO:0007669"/>
    <property type="project" value="UniProtKB-UniRule"/>
</dbReference>
<dbReference type="InterPro" id="IPR015912">
    <property type="entry name" value="Phosphofructokinase_CS"/>
</dbReference>
<gene>
    <name evidence="14 16" type="primary">pfkA</name>
    <name evidence="16" type="ORF">JMN32_00765</name>
</gene>
<dbReference type="Gene3D" id="3.40.50.450">
    <property type="match status" value="1"/>
</dbReference>
<feature type="binding site" description="in other chain" evidence="14">
    <location>
        <begin position="254"/>
        <end position="257"/>
    </location>
    <ligand>
        <name>substrate</name>
        <note>ligand shared between dimeric partners</note>
    </ligand>
</feature>
<feature type="binding site" evidence="14">
    <location>
        <begin position="25"/>
        <end position="29"/>
    </location>
    <ligand>
        <name>ADP</name>
        <dbReference type="ChEBI" id="CHEBI:456216"/>
        <note>allosteric activator; ligand shared between dimeric partners</note>
    </ligand>
</feature>
<protein>
    <recommendedName>
        <fullName evidence="14">ATP-dependent 6-phosphofructokinase</fullName>
        <shortName evidence="14">ATP-PFK</shortName>
        <shortName evidence="14">Phosphofructokinase</shortName>
        <ecNumber evidence="14">2.7.1.11</ecNumber>
    </recommendedName>
    <alternativeName>
        <fullName evidence="14">Phosphohexokinase</fullName>
    </alternativeName>
</protein>
<comment type="function">
    <text evidence="14">Catalyzes the phosphorylation of D-fructose 6-phosphate to fructose 1,6-bisphosphate by ATP, the first committing step of glycolysis.</text>
</comment>
<feature type="binding site" evidence="14">
    <location>
        <position position="167"/>
    </location>
    <ligand>
        <name>substrate</name>
        <note>ligand shared between dimeric partners</note>
    </ligand>
</feature>
<feature type="binding site" evidence="14">
    <location>
        <position position="107"/>
    </location>
    <ligand>
        <name>Mg(2+)</name>
        <dbReference type="ChEBI" id="CHEBI:18420"/>
        <note>catalytic</note>
    </ligand>
</feature>
<evidence type="ECO:0000256" key="4">
    <source>
        <dbReference type="ARBA" id="ARBA00022490"/>
    </source>
</evidence>
<dbReference type="NCBIfam" id="TIGR02482">
    <property type="entry name" value="PFKA_ATP"/>
    <property type="match status" value="1"/>
</dbReference>
<keyword evidence="11 14" id="KW-0460">Magnesium</keyword>
<dbReference type="PANTHER" id="PTHR13697:SF4">
    <property type="entry name" value="ATP-DEPENDENT 6-PHOSPHOFRUCTOKINASE"/>
    <property type="match status" value="1"/>
</dbReference>
<keyword evidence="9 14" id="KW-0418">Kinase</keyword>
<evidence type="ECO:0000256" key="7">
    <source>
        <dbReference type="ARBA" id="ARBA00022723"/>
    </source>
</evidence>
<dbReference type="FunFam" id="3.40.50.450:FF:000001">
    <property type="entry name" value="ATP-dependent 6-phosphofructokinase"/>
    <property type="match status" value="1"/>
</dbReference>
<comment type="caution">
    <text evidence="14">Lacks conserved residue(s) required for the propagation of feature annotation.</text>
</comment>
<evidence type="ECO:0000256" key="2">
    <source>
        <dbReference type="ARBA" id="ARBA00004496"/>
    </source>
</evidence>
<evidence type="ECO:0000256" key="12">
    <source>
        <dbReference type="ARBA" id="ARBA00023152"/>
    </source>
</evidence>
<comment type="caution">
    <text evidence="16">The sequence shown here is derived from an EMBL/GenBank/DDBJ whole genome shotgun (WGS) entry which is preliminary data.</text>
</comment>
<dbReference type="EC" id="2.7.1.11" evidence="14"/>
<dbReference type="Gene3D" id="3.40.50.460">
    <property type="entry name" value="Phosphofructokinase domain"/>
    <property type="match status" value="1"/>
</dbReference>
<dbReference type="GO" id="GO:0016208">
    <property type="term" value="F:AMP binding"/>
    <property type="evidence" value="ECO:0007669"/>
    <property type="project" value="TreeGrafter"/>
</dbReference>
<evidence type="ECO:0000256" key="11">
    <source>
        <dbReference type="ARBA" id="ARBA00022842"/>
    </source>
</evidence>
<evidence type="ECO:0000256" key="10">
    <source>
        <dbReference type="ARBA" id="ARBA00022840"/>
    </source>
</evidence>
<dbReference type="SUPFAM" id="SSF53784">
    <property type="entry name" value="Phosphofructokinase"/>
    <property type="match status" value="1"/>
</dbReference>
<comment type="catalytic activity">
    <reaction evidence="13 14">
        <text>beta-D-fructose 6-phosphate + ATP = beta-D-fructose 1,6-bisphosphate + ADP + H(+)</text>
        <dbReference type="Rhea" id="RHEA:16109"/>
        <dbReference type="ChEBI" id="CHEBI:15378"/>
        <dbReference type="ChEBI" id="CHEBI:30616"/>
        <dbReference type="ChEBI" id="CHEBI:32966"/>
        <dbReference type="ChEBI" id="CHEBI:57634"/>
        <dbReference type="ChEBI" id="CHEBI:456216"/>
        <dbReference type="EC" id="2.7.1.11"/>
    </reaction>
</comment>
<dbReference type="Pfam" id="PF00365">
    <property type="entry name" value="PFK"/>
    <property type="match status" value="1"/>
</dbReference>
<keyword evidence="5 14" id="KW-0021">Allosteric enzyme</keyword>
<dbReference type="AlphaFoldDB" id="A0A937FSU8"/>
<dbReference type="InterPro" id="IPR035966">
    <property type="entry name" value="PKF_sf"/>
</dbReference>
<dbReference type="InterPro" id="IPR012828">
    <property type="entry name" value="PFKA_ATP_prok"/>
</dbReference>
<feature type="binding site" description="in other chain" evidence="14">
    <location>
        <begin position="174"/>
        <end position="176"/>
    </location>
    <ligand>
        <name>substrate</name>
        <note>ligand shared between dimeric partners</note>
    </ligand>
</feature>
<keyword evidence="8 14" id="KW-0547">Nucleotide-binding</keyword>
<dbReference type="GO" id="GO:0061621">
    <property type="term" value="P:canonical glycolysis"/>
    <property type="evidence" value="ECO:0007669"/>
    <property type="project" value="TreeGrafter"/>
</dbReference>
<dbReference type="NCBIfam" id="NF002872">
    <property type="entry name" value="PRK03202.1"/>
    <property type="match status" value="1"/>
</dbReference>
<evidence type="ECO:0000313" key="16">
    <source>
        <dbReference type="EMBL" id="MBL6444820.1"/>
    </source>
</evidence>
<evidence type="ECO:0000256" key="13">
    <source>
        <dbReference type="ARBA" id="ARBA00048070"/>
    </source>
</evidence>
<keyword evidence="4 14" id="KW-0963">Cytoplasm</keyword>
<dbReference type="RefSeq" id="WP_202854360.1">
    <property type="nucleotide sequence ID" value="NZ_JAEUGD010000001.1"/>
</dbReference>
<feature type="domain" description="Phosphofructokinase" evidence="15">
    <location>
        <begin position="7"/>
        <end position="279"/>
    </location>
</feature>
<dbReference type="InterPro" id="IPR022953">
    <property type="entry name" value="ATP_PFK"/>
</dbReference>
<dbReference type="GO" id="GO:0005524">
    <property type="term" value="F:ATP binding"/>
    <property type="evidence" value="ECO:0007669"/>
    <property type="project" value="UniProtKB-UniRule"/>
</dbReference>
<dbReference type="GO" id="GO:0005945">
    <property type="term" value="C:6-phosphofructokinase complex"/>
    <property type="evidence" value="ECO:0007669"/>
    <property type="project" value="TreeGrafter"/>
</dbReference>
<keyword evidence="12 14" id="KW-0324">Glycolysis</keyword>
<evidence type="ECO:0000256" key="14">
    <source>
        <dbReference type="HAMAP-Rule" id="MF_00339"/>
    </source>
</evidence>
<feature type="active site" description="Proton acceptor" evidence="14">
    <location>
        <position position="132"/>
    </location>
</feature>
<evidence type="ECO:0000259" key="15">
    <source>
        <dbReference type="Pfam" id="PF00365"/>
    </source>
</evidence>
<dbReference type="GO" id="GO:0048029">
    <property type="term" value="F:monosaccharide binding"/>
    <property type="evidence" value="ECO:0007669"/>
    <property type="project" value="TreeGrafter"/>
</dbReference>
<keyword evidence="10 14" id="KW-0067">ATP-binding</keyword>
<keyword evidence="17" id="KW-1185">Reference proteome</keyword>
<feature type="binding site" evidence="14">
    <location>
        <begin position="106"/>
        <end position="109"/>
    </location>
    <ligand>
        <name>ATP</name>
        <dbReference type="ChEBI" id="CHEBI:30616"/>
    </ligand>
</feature>
<feature type="binding site" description="in other chain" evidence="14">
    <location>
        <begin position="215"/>
        <end position="217"/>
    </location>
    <ligand>
        <name>ADP</name>
        <dbReference type="ChEBI" id="CHEBI:456216"/>
        <note>allosteric activator; ligand shared between dimeric partners</note>
    </ligand>
</feature>
<comment type="similarity">
    <text evidence="14">Belongs to the phosphofructokinase type A (PFKA) family. ATP-dependent PFK group I subfamily. Prokaryotic clade 'B1' sub-subfamily.</text>
</comment>
<dbReference type="GO" id="GO:0030388">
    <property type="term" value="P:fructose 1,6-bisphosphate metabolic process"/>
    <property type="evidence" value="ECO:0007669"/>
    <property type="project" value="TreeGrafter"/>
</dbReference>
<dbReference type="GO" id="GO:0042802">
    <property type="term" value="F:identical protein binding"/>
    <property type="evidence" value="ECO:0007669"/>
    <property type="project" value="TreeGrafter"/>
</dbReference>
<comment type="subcellular location">
    <subcellularLocation>
        <location evidence="2 14">Cytoplasm</location>
    </subcellularLocation>
</comment>
<dbReference type="Proteomes" id="UP000614216">
    <property type="component" value="Unassembled WGS sequence"/>
</dbReference>
<comment type="subunit">
    <text evidence="14">Homotetramer.</text>
</comment>
<evidence type="ECO:0000256" key="6">
    <source>
        <dbReference type="ARBA" id="ARBA00022679"/>
    </source>
</evidence>
<dbReference type="PROSITE" id="PS00433">
    <property type="entry name" value="PHOSPHOFRUCTOKINASE"/>
    <property type="match status" value="1"/>
</dbReference>
<comment type="pathway">
    <text evidence="3 14">Carbohydrate degradation; glycolysis; D-glyceraldehyde 3-phosphate and glycerone phosphate from D-glucose: step 3/4.</text>
</comment>
<feature type="binding site" evidence="14">
    <location>
        <position position="15"/>
    </location>
    <ligand>
        <name>ATP</name>
        <dbReference type="ChEBI" id="CHEBI:30616"/>
    </ligand>
</feature>
<dbReference type="InterPro" id="IPR000023">
    <property type="entry name" value="Phosphofructokinase_dom"/>
</dbReference>
<evidence type="ECO:0000256" key="1">
    <source>
        <dbReference type="ARBA" id="ARBA00001946"/>
    </source>
</evidence>
<proteinExistence type="inferred from homology"/>
<dbReference type="HAMAP" id="MF_00339">
    <property type="entry name" value="Phosphofructokinase_I_B1"/>
    <property type="match status" value="1"/>
</dbReference>
<feature type="binding site" evidence="14">
    <location>
        <begin position="76"/>
        <end position="77"/>
    </location>
    <ligand>
        <name>ATP</name>
        <dbReference type="ChEBI" id="CHEBI:30616"/>
    </ligand>
</feature>
<dbReference type="PIRSF" id="PIRSF000532">
    <property type="entry name" value="ATP_PFK_prok"/>
    <property type="match status" value="1"/>
</dbReference>
<evidence type="ECO:0000313" key="17">
    <source>
        <dbReference type="Proteomes" id="UP000614216"/>
    </source>
</evidence>
<feature type="binding site" evidence="14">
    <location>
        <position position="248"/>
    </location>
    <ligand>
        <name>substrate</name>
        <note>ligand shared between dimeric partners</note>
    </ligand>
</feature>
<feature type="binding site" description="in other chain" evidence="14">
    <location>
        <begin position="130"/>
        <end position="132"/>
    </location>
    <ligand>
        <name>substrate</name>
        <note>ligand shared between dimeric partners</note>
    </ligand>
</feature>
<dbReference type="GO" id="GO:0006002">
    <property type="term" value="P:fructose 6-phosphate metabolic process"/>
    <property type="evidence" value="ECO:0007669"/>
    <property type="project" value="UniProtKB-UniRule"/>
</dbReference>
<evidence type="ECO:0000256" key="8">
    <source>
        <dbReference type="ARBA" id="ARBA00022741"/>
    </source>
</evidence>
<comment type="cofactor">
    <cofactor evidence="1 14">
        <name>Mg(2+)</name>
        <dbReference type="ChEBI" id="CHEBI:18420"/>
    </cofactor>
</comment>
<dbReference type="GO" id="GO:0070095">
    <property type="term" value="F:fructose-6-phosphate binding"/>
    <property type="evidence" value="ECO:0007669"/>
    <property type="project" value="TreeGrafter"/>
</dbReference>
<evidence type="ECO:0000256" key="3">
    <source>
        <dbReference type="ARBA" id="ARBA00004679"/>
    </source>
</evidence>
<feature type="binding site" description="in other chain" evidence="14">
    <location>
        <position position="159"/>
    </location>
    <ligand>
        <name>ADP</name>
        <dbReference type="ChEBI" id="CHEBI:456216"/>
        <note>allosteric activator; ligand shared between dimeric partners</note>
    </ligand>
</feature>
<accession>A0A937FSU8</accession>
<dbReference type="PANTHER" id="PTHR13697">
    <property type="entry name" value="PHOSPHOFRUCTOKINASE"/>
    <property type="match status" value="1"/>
</dbReference>
<dbReference type="PRINTS" id="PR00476">
    <property type="entry name" value="PHFRCTKINASE"/>
</dbReference>
<dbReference type="EMBL" id="JAEUGD010000001">
    <property type="protein sequence ID" value="MBL6444820.1"/>
    <property type="molecule type" value="Genomic_DNA"/>
</dbReference>
<name>A0A937FSU8_9BACT</name>
<feature type="binding site" description="in other chain" evidence="14">
    <location>
        <position position="224"/>
    </location>
    <ligand>
        <name>substrate</name>
        <note>ligand shared between dimeric partners</note>
    </ligand>
</feature>
<dbReference type="FunFam" id="3.40.50.460:FF:000002">
    <property type="entry name" value="ATP-dependent 6-phosphofructokinase"/>
    <property type="match status" value="1"/>
</dbReference>
<keyword evidence="7 14" id="KW-0479">Metal-binding</keyword>
<dbReference type="GO" id="GO:0046872">
    <property type="term" value="F:metal ion binding"/>
    <property type="evidence" value="ECO:0007669"/>
    <property type="project" value="UniProtKB-KW"/>
</dbReference>
<sequence>MSTEIKKIAVFTSGGDAPGMNAAIRAVVRASIYYDKEVFAVYRGYEGMIDNDIVPLDARSVGNIIQRGGTILKSARSKEFRTPEGRKQAYDNLRARGIDALVGIGGDGTFTGLHKFYEEFKMPVICIPGTIDNDLPGTDYTIGYDTATNTAVEAIDKIRDTALSHNRLFFIEVMGRDSGYIAINSGIAGGAIAAIIPEEKMTTDELIATLDKSDKRSSLVIVAEGGKSGSAIEIAKQVNEKFSYYDTKVTILGHLQRGGSPSYFDRVLASKMGIAAIEGLIQGKTDVMVGVRDKTMVYNDFVTTMNKDREIEPELLRIAKILSI</sequence>